<dbReference type="GO" id="GO:0020037">
    <property type="term" value="F:heme binding"/>
    <property type="evidence" value="ECO:0007669"/>
    <property type="project" value="InterPro"/>
</dbReference>
<proteinExistence type="inferred from homology"/>
<evidence type="ECO:0000256" key="3">
    <source>
        <dbReference type="ARBA" id="ARBA00022723"/>
    </source>
</evidence>
<keyword evidence="2" id="KW-0349">Heme</keyword>
<comment type="similarity">
    <text evidence="1">Belongs to the globin family.</text>
</comment>
<name>A0A8C0W1D1_CASCN</name>
<dbReference type="PROSITE" id="PS01033">
    <property type="entry name" value="GLOBIN"/>
    <property type="match status" value="1"/>
</dbReference>
<keyword evidence="3" id="KW-0479">Metal-binding</keyword>
<dbReference type="InterPro" id="IPR009050">
    <property type="entry name" value="Globin-like_sf"/>
</dbReference>
<accession>A0A8C0W1D1</accession>
<evidence type="ECO:0000259" key="5">
    <source>
        <dbReference type="PROSITE" id="PS01033"/>
    </source>
</evidence>
<dbReference type="InterPro" id="IPR012292">
    <property type="entry name" value="Globin/Proto"/>
</dbReference>
<organism evidence="6">
    <name type="scientific">Castor canadensis</name>
    <name type="common">American beaver</name>
    <dbReference type="NCBI Taxonomy" id="51338"/>
    <lineage>
        <taxon>Eukaryota</taxon>
        <taxon>Metazoa</taxon>
        <taxon>Chordata</taxon>
        <taxon>Craniata</taxon>
        <taxon>Vertebrata</taxon>
        <taxon>Euteleostomi</taxon>
        <taxon>Mammalia</taxon>
        <taxon>Eutheria</taxon>
        <taxon>Euarchontoglires</taxon>
        <taxon>Glires</taxon>
        <taxon>Rodentia</taxon>
        <taxon>Castorimorpha</taxon>
        <taxon>Castoridae</taxon>
        <taxon>Castor</taxon>
    </lineage>
</organism>
<dbReference type="GO" id="GO:0019825">
    <property type="term" value="F:oxygen binding"/>
    <property type="evidence" value="ECO:0007669"/>
    <property type="project" value="InterPro"/>
</dbReference>
<dbReference type="Gene3D" id="1.10.490.10">
    <property type="entry name" value="Globins"/>
    <property type="match status" value="1"/>
</dbReference>
<evidence type="ECO:0000313" key="6">
    <source>
        <dbReference type="Ensembl" id="ENSCCNP00000003329.1"/>
    </source>
</evidence>
<evidence type="ECO:0000256" key="4">
    <source>
        <dbReference type="ARBA" id="ARBA00023004"/>
    </source>
</evidence>
<dbReference type="AlphaFoldDB" id="A0A8C0W1D1"/>
<dbReference type="Ensembl" id="ENSCCNT00000004381.1">
    <property type="protein sequence ID" value="ENSCCNP00000003329.1"/>
    <property type="gene ID" value="ENSCCNG00000003565.1"/>
</dbReference>
<feature type="domain" description="Globin" evidence="5">
    <location>
        <begin position="1"/>
        <end position="135"/>
    </location>
</feature>
<dbReference type="InterPro" id="IPR000971">
    <property type="entry name" value="Globin"/>
</dbReference>
<sequence length="140" mass="15767">MELAEVELIQQSWQPVNCSPLEYGTFLLARLFAMEAGLLLLFQYEGLQFSSPEDCLPSSEFLDHIRKVMLVINTNYFHHLGRKHWAVSMKLISFLVPVLSLDAGEVSPPAFTPATQAAWNQLYRAVVQARMAWGAGGERL</sequence>
<dbReference type="SUPFAM" id="SSF46458">
    <property type="entry name" value="Globin-like"/>
    <property type="match status" value="1"/>
</dbReference>
<evidence type="ECO:0000256" key="1">
    <source>
        <dbReference type="ARBA" id="ARBA00008705"/>
    </source>
</evidence>
<keyword evidence="4" id="KW-0408">Iron</keyword>
<protein>
    <recommendedName>
        <fullName evidence="5">Globin domain-containing protein</fullName>
    </recommendedName>
</protein>
<dbReference type="GO" id="GO:0046872">
    <property type="term" value="F:metal ion binding"/>
    <property type="evidence" value="ECO:0007669"/>
    <property type="project" value="UniProtKB-KW"/>
</dbReference>
<evidence type="ECO:0000256" key="2">
    <source>
        <dbReference type="ARBA" id="ARBA00022617"/>
    </source>
</evidence>
<reference evidence="6" key="1">
    <citation type="submission" date="2023-09" db="UniProtKB">
        <authorList>
            <consortium name="Ensembl"/>
        </authorList>
    </citation>
    <scope>IDENTIFICATION</scope>
</reference>